<evidence type="ECO:0000313" key="1">
    <source>
        <dbReference type="EMBL" id="RNA32181.1"/>
    </source>
</evidence>
<evidence type="ECO:0000313" key="2">
    <source>
        <dbReference type="Proteomes" id="UP000276133"/>
    </source>
</evidence>
<protein>
    <submittedName>
        <fullName evidence="1">Uncharacterized protein</fullName>
    </submittedName>
</protein>
<dbReference type="EMBL" id="REGN01001834">
    <property type="protein sequence ID" value="RNA32181.1"/>
    <property type="molecule type" value="Genomic_DNA"/>
</dbReference>
<dbReference type="Proteomes" id="UP000276133">
    <property type="component" value="Unassembled WGS sequence"/>
</dbReference>
<reference evidence="1 2" key="1">
    <citation type="journal article" date="2018" name="Sci. Rep.">
        <title>Genomic signatures of local adaptation to the degree of environmental predictability in rotifers.</title>
        <authorList>
            <person name="Franch-Gras L."/>
            <person name="Hahn C."/>
            <person name="Garcia-Roger E.M."/>
            <person name="Carmona M.J."/>
            <person name="Serra M."/>
            <person name="Gomez A."/>
        </authorList>
    </citation>
    <scope>NUCLEOTIDE SEQUENCE [LARGE SCALE GENOMIC DNA]</scope>
    <source>
        <strain evidence="1">HYR1</strain>
    </source>
</reference>
<sequence>MAEKKTLFVLAIIVHYAHSGHKINYFIVNLSDIITKTTNISFMTWKCEELNFAIIIPSG</sequence>
<organism evidence="1 2">
    <name type="scientific">Brachionus plicatilis</name>
    <name type="common">Marine rotifer</name>
    <name type="synonym">Brachionus muelleri</name>
    <dbReference type="NCBI Taxonomy" id="10195"/>
    <lineage>
        <taxon>Eukaryota</taxon>
        <taxon>Metazoa</taxon>
        <taxon>Spiralia</taxon>
        <taxon>Gnathifera</taxon>
        <taxon>Rotifera</taxon>
        <taxon>Eurotatoria</taxon>
        <taxon>Monogononta</taxon>
        <taxon>Pseudotrocha</taxon>
        <taxon>Ploima</taxon>
        <taxon>Brachionidae</taxon>
        <taxon>Brachionus</taxon>
    </lineage>
</organism>
<comment type="caution">
    <text evidence="1">The sequence shown here is derived from an EMBL/GenBank/DDBJ whole genome shotgun (WGS) entry which is preliminary data.</text>
</comment>
<name>A0A3M7S8U1_BRAPC</name>
<dbReference type="AlphaFoldDB" id="A0A3M7S8U1"/>
<proteinExistence type="predicted"/>
<keyword evidence="2" id="KW-1185">Reference proteome</keyword>
<gene>
    <name evidence="1" type="ORF">BpHYR1_039840</name>
</gene>
<accession>A0A3M7S8U1</accession>